<dbReference type="OMA" id="LTCLGEY"/>
<accession>S7Q3Y8</accession>
<gene>
    <name evidence="3" type="ORF">GLOTRDRAFT_106364</name>
</gene>
<name>S7Q3Y8_GLOTA</name>
<feature type="compositionally biased region" description="Acidic residues" evidence="1">
    <location>
        <begin position="865"/>
        <end position="875"/>
    </location>
</feature>
<protein>
    <recommendedName>
        <fullName evidence="2">DUF6589 domain-containing protein</fullName>
    </recommendedName>
</protein>
<feature type="compositionally biased region" description="Low complexity" evidence="1">
    <location>
        <begin position="831"/>
        <end position="841"/>
    </location>
</feature>
<dbReference type="RefSeq" id="XP_007866986.1">
    <property type="nucleotide sequence ID" value="XM_007868795.1"/>
</dbReference>
<feature type="compositionally biased region" description="Polar residues" evidence="1">
    <location>
        <begin position="1"/>
        <end position="13"/>
    </location>
</feature>
<evidence type="ECO:0000313" key="3">
    <source>
        <dbReference type="EMBL" id="EPQ54726.1"/>
    </source>
</evidence>
<feature type="domain" description="DUF6589" evidence="2">
    <location>
        <begin position="350"/>
        <end position="745"/>
    </location>
</feature>
<evidence type="ECO:0000256" key="1">
    <source>
        <dbReference type="SAM" id="MobiDB-lite"/>
    </source>
</evidence>
<keyword evidence="4" id="KW-1185">Reference proteome</keyword>
<evidence type="ECO:0000259" key="2">
    <source>
        <dbReference type="Pfam" id="PF20231"/>
    </source>
</evidence>
<dbReference type="eggNOG" id="ENOG502SCRC">
    <property type="taxonomic scope" value="Eukaryota"/>
</dbReference>
<feature type="compositionally biased region" description="Low complexity" evidence="1">
    <location>
        <begin position="19"/>
        <end position="35"/>
    </location>
</feature>
<dbReference type="EMBL" id="KB469303">
    <property type="protein sequence ID" value="EPQ54726.1"/>
    <property type="molecule type" value="Genomic_DNA"/>
</dbReference>
<dbReference type="HOGENOM" id="CLU_007061_1_0_1"/>
<dbReference type="KEGG" id="gtr:GLOTRDRAFT_106364"/>
<dbReference type="Proteomes" id="UP000030669">
    <property type="component" value="Unassembled WGS sequence"/>
</dbReference>
<dbReference type="InterPro" id="IPR046496">
    <property type="entry name" value="DUF6589"/>
</dbReference>
<feature type="compositionally biased region" description="Basic and acidic residues" evidence="1">
    <location>
        <begin position="908"/>
        <end position="919"/>
    </location>
</feature>
<organism evidence="3 4">
    <name type="scientific">Gloeophyllum trabeum (strain ATCC 11539 / FP-39264 / Madison 617)</name>
    <name type="common">Brown rot fungus</name>
    <dbReference type="NCBI Taxonomy" id="670483"/>
    <lineage>
        <taxon>Eukaryota</taxon>
        <taxon>Fungi</taxon>
        <taxon>Dikarya</taxon>
        <taxon>Basidiomycota</taxon>
        <taxon>Agaricomycotina</taxon>
        <taxon>Agaricomycetes</taxon>
        <taxon>Gloeophyllales</taxon>
        <taxon>Gloeophyllaceae</taxon>
        <taxon>Gloeophyllum</taxon>
    </lineage>
</organism>
<dbReference type="OrthoDB" id="2496395at2759"/>
<dbReference type="AlphaFoldDB" id="S7Q3Y8"/>
<dbReference type="Pfam" id="PF20231">
    <property type="entry name" value="DUF6589"/>
    <property type="match status" value="1"/>
</dbReference>
<sequence>MSSSYVGAPATSTRRARGSSLPPSSPLSWLESSSPPHALPEANGLTIGDLMLYVFDPQSKYPERWTGFLQHPSQVNQLLDCISKHSSSAARQTVRSWATHVVGDMVCREAQQTMALGVYQSHRKPIDRDYFLGLDLSRIHWYLELEASTMMTILSAFTTCRRHLTTCTTNRAAQKRNIMTFAALQCLSEFSRSNNYTKRIFSVYFYASGAQRQTLSILSHIGLTESYSNLIDKSRPMKLATDLDPAPSAPAALAASQGTTTTPTKVHMAYHIQPGTLRQMSMSMCTVARTVAATGLYATCYDNINMMLHVSEQILGRMDSQENGTCATIWPLWKAVPEDLSLPEFEHQFDRASPLSIKDDLLTPQENSMLHAAFEHTILGANFKKYEADLNRSQPCSDHIIEVHKTSLHALPAMEIEEVTIVGNAKVVKTILKELDVDTSTSAFGRIVHIFAGNQLSIAHLRAIQNIHAGQEGRFLGFGWGVWMPGLFHAKIADAHSTLFTHWGKPNMGTSNPGCLWFHNTCLHHAPITLTSLPSFQTCRDLIFTSPYSHVVHCLLLVSNESSLDNLAASLTRWEGLQELAHRVSQHFVNPNMINKMCAARSSGDAGAGDMVFKNAVLFLCDALLLREFTDAIKAWALHFRGNGLTKYAHKMLHLIHNFAYVWPEWICCVVMNNWLVNPSGQPNSWVEVDLMQEHKKIWIKNVYKAHGSAASWEWLEMMSPCVDVLRHLTNKMKLLLSLDQGVKHAEANLKNDISLLMASLADHEVYAVKNGRILGEDDGPIKDIATVGLENLMNGKSPLDEFNKAFLRLQARQRISPITGEPPSNVGTQDDAGAADGGAASMPRSMSADELCNGTHDSGVNEVSDGEPDIDADAESWYPVDNIEDLDGPTLTRLSTEDVELDMDGDSQSREEEVKDHDSEDEQLFMDVDREIEDDDADEFWGA</sequence>
<proteinExistence type="predicted"/>
<feature type="region of interest" description="Disordered" evidence="1">
    <location>
        <begin position="816"/>
        <end position="944"/>
    </location>
</feature>
<feature type="region of interest" description="Disordered" evidence="1">
    <location>
        <begin position="1"/>
        <end position="35"/>
    </location>
</feature>
<evidence type="ECO:0000313" key="4">
    <source>
        <dbReference type="Proteomes" id="UP000030669"/>
    </source>
</evidence>
<reference evidence="3 4" key="1">
    <citation type="journal article" date="2012" name="Science">
        <title>The Paleozoic origin of enzymatic lignin decomposition reconstructed from 31 fungal genomes.</title>
        <authorList>
            <person name="Floudas D."/>
            <person name="Binder M."/>
            <person name="Riley R."/>
            <person name="Barry K."/>
            <person name="Blanchette R.A."/>
            <person name="Henrissat B."/>
            <person name="Martinez A.T."/>
            <person name="Otillar R."/>
            <person name="Spatafora J.W."/>
            <person name="Yadav J.S."/>
            <person name="Aerts A."/>
            <person name="Benoit I."/>
            <person name="Boyd A."/>
            <person name="Carlson A."/>
            <person name="Copeland A."/>
            <person name="Coutinho P.M."/>
            <person name="de Vries R.P."/>
            <person name="Ferreira P."/>
            <person name="Findley K."/>
            <person name="Foster B."/>
            <person name="Gaskell J."/>
            <person name="Glotzer D."/>
            <person name="Gorecki P."/>
            <person name="Heitman J."/>
            <person name="Hesse C."/>
            <person name="Hori C."/>
            <person name="Igarashi K."/>
            <person name="Jurgens J.A."/>
            <person name="Kallen N."/>
            <person name="Kersten P."/>
            <person name="Kohler A."/>
            <person name="Kuees U."/>
            <person name="Kumar T.K.A."/>
            <person name="Kuo A."/>
            <person name="LaButti K."/>
            <person name="Larrondo L.F."/>
            <person name="Lindquist E."/>
            <person name="Ling A."/>
            <person name="Lombard V."/>
            <person name="Lucas S."/>
            <person name="Lundell T."/>
            <person name="Martin R."/>
            <person name="McLaughlin D.J."/>
            <person name="Morgenstern I."/>
            <person name="Morin E."/>
            <person name="Murat C."/>
            <person name="Nagy L.G."/>
            <person name="Nolan M."/>
            <person name="Ohm R.A."/>
            <person name="Patyshakuliyeva A."/>
            <person name="Rokas A."/>
            <person name="Ruiz-Duenas F.J."/>
            <person name="Sabat G."/>
            <person name="Salamov A."/>
            <person name="Samejima M."/>
            <person name="Schmutz J."/>
            <person name="Slot J.C."/>
            <person name="St John F."/>
            <person name="Stenlid J."/>
            <person name="Sun H."/>
            <person name="Sun S."/>
            <person name="Syed K."/>
            <person name="Tsang A."/>
            <person name="Wiebenga A."/>
            <person name="Young D."/>
            <person name="Pisabarro A."/>
            <person name="Eastwood D.C."/>
            <person name="Martin F."/>
            <person name="Cullen D."/>
            <person name="Grigoriev I.V."/>
            <person name="Hibbett D.S."/>
        </authorList>
    </citation>
    <scope>NUCLEOTIDE SEQUENCE [LARGE SCALE GENOMIC DNA]</scope>
    <source>
        <strain evidence="3 4">ATCC 11539</strain>
    </source>
</reference>
<feature type="compositionally biased region" description="Acidic residues" evidence="1">
    <location>
        <begin position="920"/>
        <end position="944"/>
    </location>
</feature>
<dbReference type="GeneID" id="19298774"/>